<dbReference type="AlphaFoldDB" id="A0A2A2HR88"/>
<dbReference type="Proteomes" id="UP000218164">
    <property type="component" value="Unassembled WGS sequence"/>
</dbReference>
<accession>A0A2A2HR88</accession>
<comment type="caution">
    <text evidence="1">The sequence shown here is derived from an EMBL/GenBank/DDBJ whole genome shotgun (WGS) entry which is preliminary data.</text>
</comment>
<dbReference type="EMBL" id="LMVP01000368">
    <property type="protein sequence ID" value="PAV12031.1"/>
    <property type="molecule type" value="Genomic_DNA"/>
</dbReference>
<dbReference type="OrthoDB" id="135030at2157"/>
<evidence type="ECO:0000313" key="2">
    <source>
        <dbReference type="Proteomes" id="UP000218164"/>
    </source>
</evidence>
<name>A0A2A2HR88_9EURY</name>
<dbReference type="RefSeq" id="WP_095645060.1">
    <property type="nucleotide sequence ID" value="NZ_LMVP01000368.1"/>
</dbReference>
<organism evidence="1 2">
    <name type="scientific">Methanosarcina spelaei</name>
    <dbReference type="NCBI Taxonomy" id="1036679"/>
    <lineage>
        <taxon>Archaea</taxon>
        <taxon>Methanobacteriati</taxon>
        <taxon>Methanobacteriota</taxon>
        <taxon>Stenosarchaea group</taxon>
        <taxon>Methanomicrobia</taxon>
        <taxon>Methanosarcinales</taxon>
        <taxon>Methanosarcinaceae</taxon>
        <taxon>Methanosarcina</taxon>
    </lineage>
</organism>
<sequence>MAILMVVSATIIAQLVNNPAEKDSAGDRDGILKKNYLEVFVSESGSYEDRLVFTYSPKNPDSKFDCYITYQFRENGNALESIDKEFYGNISTENPIILEFPRKKDFTYELETAIKDKSGINLYKNNAEIGPSTIVNETSS</sequence>
<proteinExistence type="predicted"/>
<gene>
    <name evidence="1" type="ORF">ASJ81_08085</name>
</gene>
<protein>
    <submittedName>
        <fullName evidence="1">Uncharacterized protein</fullName>
    </submittedName>
</protein>
<keyword evidence="2" id="KW-1185">Reference proteome</keyword>
<reference evidence="1 2" key="1">
    <citation type="journal article" date="2017" name="BMC Genomics">
        <title>Genomic analysis of methanogenic archaea reveals a shift towards energy conservation.</title>
        <authorList>
            <person name="Gilmore S.P."/>
            <person name="Henske J.K."/>
            <person name="Sexton J.A."/>
            <person name="Solomon K.V."/>
            <person name="Seppala S."/>
            <person name="Yoo J.I."/>
            <person name="Huyett L.M."/>
            <person name="Pressman A."/>
            <person name="Cogan J.Z."/>
            <person name="Kivenson V."/>
            <person name="Peng X."/>
            <person name="Tan Y."/>
            <person name="Valentine D.L."/>
            <person name="O'Malley M.A."/>
        </authorList>
    </citation>
    <scope>NUCLEOTIDE SEQUENCE [LARGE SCALE GENOMIC DNA]</scope>
    <source>
        <strain evidence="1 2">MC-15</strain>
    </source>
</reference>
<evidence type="ECO:0000313" key="1">
    <source>
        <dbReference type="EMBL" id="PAV12031.1"/>
    </source>
</evidence>